<feature type="compositionally biased region" description="Basic and acidic residues" evidence="7">
    <location>
        <begin position="601"/>
        <end position="612"/>
    </location>
</feature>
<name>A0A5C0UFU3_9PROT</name>
<evidence type="ECO:0000256" key="7">
    <source>
        <dbReference type="SAM" id="MobiDB-lite"/>
    </source>
</evidence>
<keyword evidence="3" id="KW-0378">Hydrolase</keyword>
<evidence type="ECO:0000313" key="10">
    <source>
        <dbReference type="Proteomes" id="UP000325004"/>
    </source>
</evidence>
<dbReference type="InterPro" id="IPR036866">
    <property type="entry name" value="RibonucZ/Hydroxyglut_hydro"/>
</dbReference>
<evidence type="ECO:0000313" key="9">
    <source>
        <dbReference type="EMBL" id="QEK38597.1"/>
    </source>
</evidence>
<dbReference type="PANTHER" id="PTHR43694:SF1">
    <property type="entry name" value="RIBONUCLEASE J"/>
    <property type="match status" value="1"/>
</dbReference>
<feature type="compositionally biased region" description="Acidic residues" evidence="7">
    <location>
        <begin position="615"/>
        <end position="627"/>
    </location>
</feature>
<dbReference type="AlphaFoldDB" id="A0A5C0UFU3"/>
<dbReference type="Pfam" id="PF07521">
    <property type="entry name" value="RMMBL"/>
    <property type="match status" value="1"/>
</dbReference>
<dbReference type="Pfam" id="PF00753">
    <property type="entry name" value="Lactamase_B"/>
    <property type="match status" value="1"/>
</dbReference>
<reference evidence="9 10" key="1">
    <citation type="submission" date="2019-08" db="EMBL/GenBank/DDBJ databases">
        <title>Highly reduced genomes of protist endosymbionts show evolutionary convergence.</title>
        <authorList>
            <person name="George E."/>
            <person name="Husnik F."/>
            <person name="Tashyreva D."/>
            <person name="Prokopchuk G."/>
            <person name="Horak A."/>
            <person name="Kwong W.K."/>
            <person name="Lukes J."/>
            <person name="Keeling P.J."/>
        </authorList>
    </citation>
    <scope>NUCLEOTIDE SEQUENCE [LARGE SCALE GENOMIC DNA]</scope>
    <source>
        <strain evidence="9">1604LC</strain>
    </source>
</reference>
<dbReference type="Proteomes" id="UP000325004">
    <property type="component" value="Chromosome"/>
</dbReference>
<dbReference type="Pfam" id="PF22505">
    <property type="entry name" value="RNase_J_b_CASP"/>
    <property type="match status" value="1"/>
</dbReference>
<dbReference type="GO" id="GO:0003723">
    <property type="term" value="F:RNA binding"/>
    <property type="evidence" value="ECO:0007669"/>
    <property type="project" value="UniProtKB-KW"/>
</dbReference>
<dbReference type="InterPro" id="IPR055132">
    <property type="entry name" value="RNase_J_b_CASP"/>
</dbReference>
<feature type="region of interest" description="Disordered" evidence="7">
    <location>
        <begin position="1"/>
        <end position="34"/>
    </location>
</feature>
<proteinExistence type="predicted"/>
<keyword evidence="4" id="KW-0862">Zinc</keyword>
<dbReference type="KEGG" id="cpri:FZC34_01580"/>
<keyword evidence="5" id="KW-0269">Exonuclease</keyword>
<sequence>MEKIINKTQQGTSNSQKRPFNRNKKNVPFNKKGMSFNRNAKANSDIEKASFDISSIDMNSLCFMPLGGAGEFGLNLNLYHCNGKWLLVDLGMSFEDMPGSNIILPDINFIKKLDKKDIMGLVITHGHEDHIGAIPYLIQELKIPIFAGPFTSSLIKRKLVDNNIKATLNTVNVGETFSLNPFEVKLINVTHSIPESSMVYIKTPLGNIMHTGDWKLDNSPVTGEKTDMESLESAAKDGILAAVSDSTNAMTYGETVSEETVKESINEVLSKVDRKNRIVIGCFSSNVSRIDSCARLAQKYGRKVALVGRSIHKIKESAYEHGYFANLPEFLTEEEGFKTSKDKILFICTGSQGETNSGLKRMSENDHPRIKLDKSDTVIVSAKTIIGREKEVSGMLNNFARNNVKVITYSEDAPIHASGHPVRSDLKKLYTLLKPKFLIPVHGERLHQNAHAELGKEMGIEPAVIKNGDILKIEQSSMKIINNFPISKSVLDGKVVVPYDGKTMTERYWLENGCIFVSILIGNRGYFKLIATFSGICEQDDILRDKVKERIKTAIMSLNQDDRKVQKKLASVIRKAIRYVMFELRGKDPAVFIHSTILDKKPASPKEEKEGVQIDIDEERESDSLGD</sequence>
<accession>A0A5C0UFU3</accession>
<dbReference type="PANTHER" id="PTHR43694">
    <property type="entry name" value="RIBONUCLEASE J"/>
    <property type="match status" value="1"/>
</dbReference>
<keyword evidence="10" id="KW-1185">Reference proteome</keyword>
<dbReference type="SMART" id="SM00849">
    <property type="entry name" value="Lactamase_B"/>
    <property type="match status" value="1"/>
</dbReference>
<dbReference type="GO" id="GO:0004527">
    <property type="term" value="F:exonuclease activity"/>
    <property type="evidence" value="ECO:0007669"/>
    <property type="project" value="UniProtKB-KW"/>
</dbReference>
<keyword evidence="2" id="KW-0479">Metal-binding</keyword>
<evidence type="ECO:0000256" key="2">
    <source>
        <dbReference type="ARBA" id="ARBA00022723"/>
    </source>
</evidence>
<dbReference type="CDD" id="cd07714">
    <property type="entry name" value="RNaseJ_MBL-fold"/>
    <property type="match status" value="1"/>
</dbReference>
<dbReference type="InterPro" id="IPR042173">
    <property type="entry name" value="RNase_J_2"/>
</dbReference>
<keyword evidence="1" id="KW-0540">Nuclease</keyword>
<evidence type="ECO:0000256" key="3">
    <source>
        <dbReference type="ARBA" id="ARBA00022801"/>
    </source>
</evidence>
<dbReference type="InterPro" id="IPR011108">
    <property type="entry name" value="RMMBL"/>
</dbReference>
<dbReference type="InterPro" id="IPR001279">
    <property type="entry name" value="Metallo-B-lactamas"/>
</dbReference>
<dbReference type="RefSeq" id="WP_148971718.1">
    <property type="nucleotide sequence ID" value="NZ_CP043316.1"/>
</dbReference>
<feature type="domain" description="Metallo-beta-lactamase" evidence="8">
    <location>
        <begin position="73"/>
        <end position="265"/>
    </location>
</feature>
<organism evidence="9 10">
    <name type="scientific">Candidatus Cytomitobacter primus</name>
    <dbReference type="NCBI Taxonomy" id="2066024"/>
    <lineage>
        <taxon>Bacteria</taxon>
        <taxon>Pseudomonadati</taxon>
        <taxon>Pseudomonadota</taxon>
        <taxon>Alphaproteobacteria</taxon>
        <taxon>Holosporales</taxon>
        <taxon>Holosporaceae</taxon>
        <taxon>Candidatus Cytomitobacter</taxon>
    </lineage>
</organism>
<evidence type="ECO:0000256" key="1">
    <source>
        <dbReference type="ARBA" id="ARBA00022722"/>
    </source>
</evidence>
<gene>
    <name evidence="9" type="ORF">FZC34_01580</name>
</gene>
<dbReference type="GO" id="GO:0046872">
    <property type="term" value="F:metal ion binding"/>
    <property type="evidence" value="ECO:0007669"/>
    <property type="project" value="UniProtKB-KW"/>
</dbReference>
<dbReference type="Gene3D" id="3.40.50.10710">
    <property type="entry name" value="Metallo-hydrolase/oxidoreductase"/>
    <property type="match status" value="1"/>
</dbReference>
<feature type="region of interest" description="Disordered" evidence="7">
    <location>
        <begin position="601"/>
        <end position="627"/>
    </location>
</feature>
<evidence type="ECO:0000256" key="4">
    <source>
        <dbReference type="ARBA" id="ARBA00022833"/>
    </source>
</evidence>
<keyword evidence="6" id="KW-0694">RNA-binding</keyword>
<protein>
    <submittedName>
        <fullName evidence="9">Ribonuclease J</fullName>
    </submittedName>
</protein>
<dbReference type="SUPFAM" id="SSF56281">
    <property type="entry name" value="Metallo-hydrolase/oxidoreductase"/>
    <property type="match status" value="1"/>
</dbReference>
<evidence type="ECO:0000259" key="8">
    <source>
        <dbReference type="SMART" id="SM00849"/>
    </source>
</evidence>
<dbReference type="OrthoDB" id="9770211at2"/>
<evidence type="ECO:0000256" key="5">
    <source>
        <dbReference type="ARBA" id="ARBA00022839"/>
    </source>
</evidence>
<feature type="compositionally biased region" description="Polar residues" evidence="7">
    <location>
        <begin position="1"/>
        <end position="18"/>
    </location>
</feature>
<dbReference type="Gene3D" id="3.60.15.10">
    <property type="entry name" value="Ribonuclease Z/Hydroxyacylglutathione hydrolase-like"/>
    <property type="match status" value="1"/>
</dbReference>
<dbReference type="EMBL" id="CP043316">
    <property type="protein sequence ID" value="QEK38597.1"/>
    <property type="molecule type" value="Genomic_DNA"/>
</dbReference>
<evidence type="ECO:0000256" key="6">
    <source>
        <dbReference type="ARBA" id="ARBA00022884"/>
    </source>
</evidence>